<name>A0A1I0FU17_9PSED</name>
<protein>
    <submittedName>
        <fullName evidence="2">Uncharacterized protein</fullName>
    </submittedName>
</protein>
<evidence type="ECO:0000313" key="3">
    <source>
        <dbReference type="Proteomes" id="UP000182332"/>
    </source>
</evidence>
<evidence type="ECO:0000313" key="1">
    <source>
        <dbReference type="EMBL" id="HEF24383.1"/>
    </source>
</evidence>
<proteinExistence type="predicted"/>
<organism evidence="2 3">
    <name type="scientific">Pseudomonas graminis</name>
    <dbReference type="NCBI Taxonomy" id="158627"/>
    <lineage>
        <taxon>Bacteria</taxon>
        <taxon>Pseudomonadati</taxon>
        <taxon>Pseudomonadota</taxon>
        <taxon>Gammaproteobacteria</taxon>
        <taxon>Pseudomonadales</taxon>
        <taxon>Pseudomonadaceae</taxon>
        <taxon>Pseudomonas</taxon>
    </lineage>
</organism>
<dbReference type="EMBL" id="DSIN01000005">
    <property type="protein sequence ID" value="HEF24383.1"/>
    <property type="molecule type" value="Genomic_DNA"/>
</dbReference>
<evidence type="ECO:0000313" key="2">
    <source>
        <dbReference type="EMBL" id="SET61750.1"/>
    </source>
</evidence>
<reference evidence="2 3" key="1">
    <citation type="submission" date="2016-10" db="EMBL/GenBank/DDBJ databases">
        <authorList>
            <person name="de Groot N.N."/>
        </authorList>
    </citation>
    <scope>NUCLEOTIDE SEQUENCE [LARGE SCALE GENOMIC DNA]</scope>
    <source>
        <strain evidence="2 3">DSM 11363</strain>
    </source>
</reference>
<dbReference type="OrthoDB" id="6884932at2"/>
<dbReference type="EMBL" id="FOHW01000018">
    <property type="protein sequence ID" value="SET61750.1"/>
    <property type="molecule type" value="Genomic_DNA"/>
</dbReference>
<accession>A0A1I0FU17</accession>
<dbReference type="AlphaFoldDB" id="A0A1I0FU17"/>
<sequence length="236" mass="25992">MHQGMIEAQVSAGCVLFTHSGCSAQRKSDAADCVLYMQMAATKKHPRFTATSAWNDTWLAAFNRFGWALKTHEALACPSAELGPGSVWAWIKKTLPAFIPADLLFAAESTAWQSLLSYPDQPAIERLASEALEPVTVGIPREAQDGQKVVLQLGFLDANGELSMVLITFTHCSLLKHDFLFEPLQPANIISNVELRFYSLRLMDLVYSPLRSKISQALEDRRSGLVCALKEAGDVH</sequence>
<gene>
    <name evidence="1" type="ORF">ENP23_01205</name>
    <name evidence="2" type="ORF">SAMN05216197_11829</name>
</gene>
<dbReference type="Proteomes" id="UP000182332">
    <property type="component" value="Unassembled WGS sequence"/>
</dbReference>
<reference evidence="1" key="2">
    <citation type="journal article" date="2020" name="mSystems">
        <title>Genome- and Community-Level Interaction Insights into Carbon Utilization and Element Cycling Functions of Hydrothermarchaeota in Hydrothermal Sediment.</title>
        <authorList>
            <person name="Zhou Z."/>
            <person name="Liu Y."/>
            <person name="Xu W."/>
            <person name="Pan J."/>
            <person name="Luo Z.H."/>
            <person name="Li M."/>
        </authorList>
    </citation>
    <scope>NUCLEOTIDE SEQUENCE [LARGE SCALE GENOMIC DNA]</scope>
    <source>
        <strain evidence="1">SpSt-200</strain>
    </source>
</reference>
<dbReference type="RefSeq" id="WP_074890432.1">
    <property type="nucleotide sequence ID" value="NZ_FOHW01000018.1"/>
</dbReference>